<organism evidence="11 12">
    <name type="scientific">Shimazuella alba</name>
    <dbReference type="NCBI Taxonomy" id="2690964"/>
    <lineage>
        <taxon>Bacteria</taxon>
        <taxon>Bacillati</taxon>
        <taxon>Bacillota</taxon>
        <taxon>Bacilli</taxon>
        <taxon>Bacillales</taxon>
        <taxon>Thermoactinomycetaceae</taxon>
        <taxon>Shimazuella</taxon>
    </lineage>
</organism>
<dbReference type="Gene3D" id="3.40.30.10">
    <property type="entry name" value="Glutaredoxin"/>
    <property type="match status" value="1"/>
</dbReference>
<keyword evidence="6 9" id="KW-0676">Redox-active center</keyword>
<dbReference type="InterPro" id="IPR013766">
    <property type="entry name" value="Thioredoxin_domain"/>
</dbReference>
<sequence length="107" mass="12010">MAIVEVRDESFSTEVENPNNHTVLVYFWAEWCPPCKVLGPIIKEISEELGDQVTIAKVDVDNSPESASKFGVMSIPTLIVFQNGEMKSKLVGLQPKEQLVQWIGEYI</sequence>
<dbReference type="EMBL" id="WUUL01000014">
    <property type="protein sequence ID" value="MXQ55450.1"/>
    <property type="molecule type" value="Genomic_DNA"/>
</dbReference>
<dbReference type="GO" id="GO:0015035">
    <property type="term" value="F:protein-disulfide reductase activity"/>
    <property type="evidence" value="ECO:0007669"/>
    <property type="project" value="UniProtKB-UniRule"/>
</dbReference>
<dbReference type="PANTHER" id="PTHR45663:SF11">
    <property type="entry name" value="GEO12009P1"/>
    <property type="match status" value="1"/>
</dbReference>
<dbReference type="Proteomes" id="UP000430692">
    <property type="component" value="Unassembled WGS sequence"/>
</dbReference>
<evidence type="ECO:0000256" key="1">
    <source>
        <dbReference type="ARBA" id="ARBA00008987"/>
    </source>
</evidence>
<evidence type="ECO:0000256" key="2">
    <source>
        <dbReference type="ARBA" id="ARBA00020570"/>
    </source>
</evidence>
<dbReference type="PRINTS" id="PR00421">
    <property type="entry name" value="THIOREDOXIN"/>
</dbReference>
<evidence type="ECO:0000256" key="5">
    <source>
        <dbReference type="ARBA" id="ARBA00023157"/>
    </source>
</evidence>
<dbReference type="InterPro" id="IPR005746">
    <property type="entry name" value="Thioredoxin"/>
</dbReference>
<dbReference type="Pfam" id="PF00085">
    <property type="entry name" value="Thioredoxin"/>
    <property type="match status" value="1"/>
</dbReference>
<proteinExistence type="inferred from homology"/>
<gene>
    <name evidence="11" type="primary">trxA</name>
    <name evidence="11" type="ORF">GSM42_17345</name>
</gene>
<dbReference type="NCBIfam" id="TIGR01068">
    <property type="entry name" value="thioredoxin"/>
    <property type="match status" value="1"/>
</dbReference>
<keyword evidence="5 9" id="KW-1015">Disulfide bond</keyword>
<evidence type="ECO:0000259" key="10">
    <source>
        <dbReference type="PROSITE" id="PS51352"/>
    </source>
</evidence>
<dbReference type="InterPro" id="IPR017937">
    <property type="entry name" value="Thioredoxin_CS"/>
</dbReference>
<dbReference type="PROSITE" id="PS51352">
    <property type="entry name" value="THIOREDOXIN_2"/>
    <property type="match status" value="1"/>
</dbReference>
<evidence type="ECO:0000256" key="7">
    <source>
        <dbReference type="NCBIfam" id="TIGR01068"/>
    </source>
</evidence>
<evidence type="ECO:0000313" key="12">
    <source>
        <dbReference type="Proteomes" id="UP000430692"/>
    </source>
</evidence>
<comment type="similarity">
    <text evidence="1 8">Belongs to the thioredoxin family.</text>
</comment>
<dbReference type="SUPFAM" id="SSF52833">
    <property type="entry name" value="Thioredoxin-like"/>
    <property type="match status" value="1"/>
</dbReference>
<dbReference type="PANTHER" id="PTHR45663">
    <property type="entry name" value="GEO12009P1"/>
    <property type="match status" value="1"/>
</dbReference>
<evidence type="ECO:0000256" key="9">
    <source>
        <dbReference type="PIRSR" id="PIRSR000077-4"/>
    </source>
</evidence>
<evidence type="ECO:0000256" key="6">
    <source>
        <dbReference type="ARBA" id="ARBA00023284"/>
    </source>
</evidence>
<evidence type="ECO:0000313" key="11">
    <source>
        <dbReference type="EMBL" id="MXQ55450.1"/>
    </source>
</evidence>
<dbReference type="AlphaFoldDB" id="A0A6I4VZS0"/>
<keyword evidence="12" id="KW-1185">Reference proteome</keyword>
<evidence type="ECO:0000256" key="3">
    <source>
        <dbReference type="ARBA" id="ARBA00022448"/>
    </source>
</evidence>
<reference evidence="11 12" key="1">
    <citation type="submission" date="2019-12" db="EMBL/GenBank/DDBJ databases">
        <title>Whole-genome analyses of novel actinobacteria.</title>
        <authorList>
            <person name="Sahin N."/>
            <person name="Saygin H."/>
        </authorList>
    </citation>
    <scope>NUCLEOTIDE SEQUENCE [LARGE SCALE GENOMIC DNA]</scope>
    <source>
        <strain evidence="11 12">KC615</strain>
    </source>
</reference>
<keyword evidence="3" id="KW-0813">Transport</keyword>
<dbReference type="PIRSF" id="PIRSF000077">
    <property type="entry name" value="Thioredoxin"/>
    <property type="match status" value="1"/>
</dbReference>
<evidence type="ECO:0000256" key="8">
    <source>
        <dbReference type="PIRNR" id="PIRNR000077"/>
    </source>
</evidence>
<dbReference type="GO" id="GO:0005829">
    <property type="term" value="C:cytosol"/>
    <property type="evidence" value="ECO:0007669"/>
    <property type="project" value="TreeGrafter"/>
</dbReference>
<name>A0A6I4VZS0_9BACL</name>
<feature type="disulfide bond" description="Redox-active" evidence="9">
    <location>
        <begin position="32"/>
        <end position="35"/>
    </location>
</feature>
<comment type="caution">
    <text evidence="11">The sequence shown here is derived from an EMBL/GenBank/DDBJ whole genome shotgun (WGS) entry which is preliminary data.</text>
</comment>
<dbReference type="RefSeq" id="WP_160802800.1">
    <property type="nucleotide sequence ID" value="NZ_WUUL01000014.1"/>
</dbReference>
<dbReference type="GO" id="GO:0045454">
    <property type="term" value="P:cell redox homeostasis"/>
    <property type="evidence" value="ECO:0007669"/>
    <property type="project" value="TreeGrafter"/>
</dbReference>
<keyword evidence="4" id="KW-0249">Electron transport</keyword>
<protein>
    <recommendedName>
        <fullName evidence="2 7">Thioredoxin</fullName>
    </recommendedName>
</protein>
<accession>A0A6I4VZS0</accession>
<dbReference type="InterPro" id="IPR036249">
    <property type="entry name" value="Thioredoxin-like_sf"/>
</dbReference>
<feature type="domain" description="Thioredoxin" evidence="10">
    <location>
        <begin position="1"/>
        <end position="107"/>
    </location>
</feature>
<evidence type="ECO:0000256" key="4">
    <source>
        <dbReference type="ARBA" id="ARBA00022982"/>
    </source>
</evidence>
<dbReference type="CDD" id="cd02947">
    <property type="entry name" value="TRX_family"/>
    <property type="match status" value="1"/>
</dbReference>
<dbReference type="FunFam" id="3.40.30.10:FF:000001">
    <property type="entry name" value="Thioredoxin"/>
    <property type="match status" value="1"/>
</dbReference>
<dbReference type="PROSITE" id="PS00194">
    <property type="entry name" value="THIOREDOXIN_1"/>
    <property type="match status" value="1"/>
</dbReference>